<dbReference type="InParanoid" id="A0A3Q1IBF8"/>
<sequence length="149" mass="17367">MRILLLLCAAAVLLHPAVVRCDRFKSDVRRNLNHVCDLAKRFYKNTHSGHSCYVLQRIFVEDVSHLTQGRNNCEDKFFCKVQDILANQKYFCSTNETLVRNLETYNNHRNVNCTETMEGMNTTGDEITVSMLLKHLINCIRLRNFRGTR</sequence>
<dbReference type="OrthoDB" id="8938452at2759"/>
<protein>
    <submittedName>
        <fullName evidence="2">Uncharacterized protein</fullName>
    </submittedName>
</protein>
<keyword evidence="3" id="KW-1185">Reference proteome</keyword>
<dbReference type="OMA" id="RNVQCEN"/>
<reference evidence="2" key="2">
    <citation type="submission" date="2025-08" db="UniProtKB">
        <authorList>
            <consortium name="Ensembl"/>
        </authorList>
    </citation>
    <scope>IDENTIFICATION</scope>
</reference>
<organism evidence="2 3">
    <name type="scientific">Anabas testudineus</name>
    <name type="common">Climbing perch</name>
    <name type="synonym">Anthias testudineus</name>
    <dbReference type="NCBI Taxonomy" id="64144"/>
    <lineage>
        <taxon>Eukaryota</taxon>
        <taxon>Metazoa</taxon>
        <taxon>Chordata</taxon>
        <taxon>Craniata</taxon>
        <taxon>Vertebrata</taxon>
        <taxon>Euteleostomi</taxon>
        <taxon>Actinopterygii</taxon>
        <taxon>Neopterygii</taxon>
        <taxon>Teleostei</taxon>
        <taxon>Neoteleostei</taxon>
        <taxon>Acanthomorphata</taxon>
        <taxon>Anabantaria</taxon>
        <taxon>Anabantiformes</taxon>
        <taxon>Anabantoidei</taxon>
        <taxon>Anabantidae</taxon>
        <taxon>Anabas</taxon>
    </lineage>
</organism>
<reference evidence="2" key="1">
    <citation type="submission" date="2021-04" db="EMBL/GenBank/DDBJ databases">
        <authorList>
            <consortium name="Wellcome Sanger Institute Data Sharing"/>
        </authorList>
    </citation>
    <scope>NUCLEOTIDE SEQUENCE [LARGE SCALE GENOMIC DNA]</scope>
</reference>
<proteinExistence type="predicted"/>
<dbReference type="AlphaFoldDB" id="A0A3Q1IBF8"/>
<reference evidence="2" key="3">
    <citation type="submission" date="2025-09" db="UniProtKB">
        <authorList>
            <consortium name="Ensembl"/>
        </authorList>
    </citation>
    <scope>IDENTIFICATION</scope>
</reference>
<dbReference type="Ensembl" id="ENSATET00000015090.3">
    <property type="protein sequence ID" value="ENSATEP00000014853.1"/>
    <property type="gene ID" value="ENSATEG00000010350.3"/>
</dbReference>
<dbReference type="GeneTree" id="ENSGT00940000176998"/>
<evidence type="ECO:0000313" key="2">
    <source>
        <dbReference type="Ensembl" id="ENSATEP00000014853.1"/>
    </source>
</evidence>
<accession>A0A3Q1IBF8</accession>
<dbReference type="Proteomes" id="UP000265040">
    <property type="component" value="Chromosome 14"/>
</dbReference>
<evidence type="ECO:0000313" key="3">
    <source>
        <dbReference type="Proteomes" id="UP000265040"/>
    </source>
</evidence>
<name>A0A3Q1IBF8_ANATE</name>
<feature type="chain" id="PRO_5018612030" evidence="1">
    <location>
        <begin position="22"/>
        <end position="149"/>
    </location>
</feature>
<keyword evidence="1" id="KW-0732">Signal</keyword>
<evidence type="ECO:0000256" key="1">
    <source>
        <dbReference type="SAM" id="SignalP"/>
    </source>
</evidence>
<feature type="signal peptide" evidence="1">
    <location>
        <begin position="1"/>
        <end position="21"/>
    </location>
</feature>